<dbReference type="Proteomes" id="UP001187192">
    <property type="component" value="Unassembled WGS sequence"/>
</dbReference>
<organism evidence="1 2">
    <name type="scientific">Ficus carica</name>
    <name type="common">Common fig</name>
    <dbReference type="NCBI Taxonomy" id="3494"/>
    <lineage>
        <taxon>Eukaryota</taxon>
        <taxon>Viridiplantae</taxon>
        <taxon>Streptophyta</taxon>
        <taxon>Embryophyta</taxon>
        <taxon>Tracheophyta</taxon>
        <taxon>Spermatophyta</taxon>
        <taxon>Magnoliopsida</taxon>
        <taxon>eudicotyledons</taxon>
        <taxon>Gunneridae</taxon>
        <taxon>Pentapetalae</taxon>
        <taxon>rosids</taxon>
        <taxon>fabids</taxon>
        <taxon>Rosales</taxon>
        <taxon>Moraceae</taxon>
        <taxon>Ficeae</taxon>
        <taxon>Ficus</taxon>
    </lineage>
</organism>
<dbReference type="AlphaFoldDB" id="A0AA88AFL9"/>
<keyword evidence="2" id="KW-1185">Reference proteome</keyword>
<reference evidence="1" key="1">
    <citation type="submission" date="2023-07" db="EMBL/GenBank/DDBJ databases">
        <title>draft genome sequence of fig (Ficus carica).</title>
        <authorList>
            <person name="Takahashi T."/>
            <person name="Nishimura K."/>
        </authorList>
    </citation>
    <scope>NUCLEOTIDE SEQUENCE</scope>
</reference>
<dbReference type="EMBL" id="BTGU01000053">
    <property type="protein sequence ID" value="GMN54779.1"/>
    <property type="molecule type" value="Genomic_DNA"/>
</dbReference>
<sequence length="122" mass="13643">MKHSVGAVVLTPIRTPSPPLLVSVFRLVMLGPRNPRLAVGTHWGLYLGRVNSSFWQQVVVPQHSMSRALTQQVVKIVPGINQDRSMQDASLEGSKLEYGITMHRRRCCAALAVYRRLVNIKV</sequence>
<comment type="caution">
    <text evidence="1">The sequence shown here is derived from an EMBL/GenBank/DDBJ whole genome shotgun (WGS) entry which is preliminary data.</text>
</comment>
<proteinExistence type="predicted"/>
<protein>
    <submittedName>
        <fullName evidence="1">Uncharacterized protein</fullName>
    </submittedName>
</protein>
<name>A0AA88AFL9_FICCA</name>
<evidence type="ECO:0000313" key="1">
    <source>
        <dbReference type="EMBL" id="GMN54779.1"/>
    </source>
</evidence>
<accession>A0AA88AFL9</accession>
<gene>
    <name evidence="1" type="ORF">TIFTF001_023910</name>
</gene>
<evidence type="ECO:0000313" key="2">
    <source>
        <dbReference type="Proteomes" id="UP001187192"/>
    </source>
</evidence>